<protein>
    <submittedName>
        <fullName evidence="4">T9SS type A sorting domain-containing protein</fullName>
    </submittedName>
</protein>
<feature type="domain" description="Secretion system C-terminal sorting" evidence="3">
    <location>
        <begin position="666"/>
        <end position="738"/>
    </location>
</feature>
<proteinExistence type="predicted"/>
<organism evidence="4 5">
    <name type="scientific">Chryseolinea lacunae</name>
    <dbReference type="NCBI Taxonomy" id="2801331"/>
    <lineage>
        <taxon>Bacteria</taxon>
        <taxon>Pseudomonadati</taxon>
        <taxon>Bacteroidota</taxon>
        <taxon>Cytophagia</taxon>
        <taxon>Cytophagales</taxon>
        <taxon>Fulvivirgaceae</taxon>
        <taxon>Chryseolinea</taxon>
    </lineage>
</organism>
<dbReference type="PANTHER" id="PTHR44103:SF1">
    <property type="entry name" value="PROPROTEIN CONVERTASE P"/>
    <property type="match status" value="1"/>
</dbReference>
<evidence type="ECO:0000313" key="5">
    <source>
        <dbReference type="Proteomes" id="UP000613030"/>
    </source>
</evidence>
<accession>A0ABS1KSA4</accession>
<feature type="chain" id="PRO_5045676817" evidence="2">
    <location>
        <begin position="19"/>
        <end position="739"/>
    </location>
</feature>
<dbReference type="SUPFAM" id="SSF69318">
    <property type="entry name" value="Integrin alpha N-terminal domain"/>
    <property type="match status" value="2"/>
</dbReference>
<dbReference type="InterPro" id="IPR026444">
    <property type="entry name" value="Secre_tail"/>
</dbReference>
<evidence type="ECO:0000256" key="1">
    <source>
        <dbReference type="ARBA" id="ARBA00022729"/>
    </source>
</evidence>
<gene>
    <name evidence="4" type="ORF">JI741_10050</name>
</gene>
<dbReference type="Gene3D" id="2.130.10.130">
    <property type="entry name" value="Integrin alpha, N-terminal"/>
    <property type="match status" value="1"/>
</dbReference>
<name>A0ABS1KSA4_9BACT</name>
<evidence type="ECO:0000259" key="3">
    <source>
        <dbReference type="Pfam" id="PF18962"/>
    </source>
</evidence>
<dbReference type="RefSeq" id="WP_202008937.1">
    <property type="nucleotide sequence ID" value="NZ_JAERRB010000003.1"/>
</dbReference>
<comment type="caution">
    <text evidence="4">The sequence shown here is derived from an EMBL/GenBank/DDBJ whole genome shotgun (WGS) entry which is preliminary data.</text>
</comment>
<keyword evidence="1 2" id="KW-0732">Signal</keyword>
<dbReference type="Proteomes" id="UP000613030">
    <property type="component" value="Unassembled WGS sequence"/>
</dbReference>
<evidence type="ECO:0000256" key="2">
    <source>
        <dbReference type="SAM" id="SignalP"/>
    </source>
</evidence>
<dbReference type="InterPro" id="IPR013517">
    <property type="entry name" value="FG-GAP"/>
</dbReference>
<reference evidence="4 5" key="1">
    <citation type="submission" date="2021-01" db="EMBL/GenBank/DDBJ databases">
        <title>Chryseolinea sp. Jin1 Genome sequencing and assembly.</title>
        <authorList>
            <person name="Kim I."/>
        </authorList>
    </citation>
    <scope>NUCLEOTIDE SEQUENCE [LARGE SCALE GENOMIC DNA]</scope>
    <source>
        <strain evidence="4 5">Jin1</strain>
    </source>
</reference>
<dbReference type="PANTHER" id="PTHR44103">
    <property type="entry name" value="PROPROTEIN CONVERTASE P"/>
    <property type="match status" value="1"/>
</dbReference>
<dbReference type="InterPro" id="IPR028994">
    <property type="entry name" value="Integrin_alpha_N"/>
</dbReference>
<evidence type="ECO:0000313" key="4">
    <source>
        <dbReference type="EMBL" id="MBL0741562.1"/>
    </source>
</evidence>
<sequence length="739" mass="81288">MTNLLRLLLLLLPVSLQAQFTYEMVADVPVKNSDGTAVNMPWVGGLNAAQYNTMDLDHDGKDDLVLFDRMADRVITFLNRDNTYVAAPQYESFFPAEITNWLLLRDFNCDGQKDIFTGDILGIKVFTNTTASGQTPSWKQFLFYSGPGGTKSQVLLSKGFSGLINVQLQFDDLPSLLDADGDGDLDLFDVRFVGDGTVEYHKNFSQERYGRCDSLVFERQTQKWGGVTECSCGTFAFNGDPCPPITGGRPEHAGGKSLLVMDVNGDATLDMLFSEATCSNLYLLSNTGTLDAPVITTSSTFPQLKPISFLVYPAAFYEDLDFDGRKDIVSIPNIFAKLYLNSDLSHSNWFYKNTGTSAAPVFTFSQDNFLQDRMVDVGDNSVPAFFDYDADGDYDLFVSQNTSDPGSVFATVKLYKNTGTASQPEFTLANDDMFGFSALSIYNLKIQFADFDADKKTDLVFTATTLQGSTALYYVSNKTGLGVDFGGQPVQNTGFTIFQSENITVVDVNQDGFGDLLVGKSNGSLEYWKNNGQVNSFTMVTNAFLGLSSTVLRQNLSTSVADLDADGKSDLLIGDQDGHIGIISDFRTVYQTKLAVNIIRDITYNALLADADKYENRNFGGRIWTAPVNLYNTTKPSVVIGNALGGLFLLRHDGGESLPENPVISVYPNPTLRNSAITVKADRSVEMQIFSSLGHRVTDRIRVPGGEEFTYRLGSMASGVYIIRFTENNKSFVSRLVVY</sequence>
<feature type="signal peptide" evidence="2">
    <location>
        <begin position="1"/>
        <end position="18"/>
    </location>
</feature>
<dbReference type="Pfam" id="PF18962">
    <property type="entry name" value="Por_Secre_tail"/>
    <property type="match status" value="1"/>
</dbReference>
<dbReference type="EMBL" id="JAERRB010000003">
    <property type="protein sequence ID" value="MBL0741562.1"/>
    <property type="molecule type" value="Genomic_DNA"/>
</dbReference>
<dbReference type="Pfam" id="PF13517">
    <property type="entry name" value="FG-GAP_3"/>
    <property type="match status" value="1"/>
</dbReference>
<dbReference type="NCBIfam" id="TIGR04183">
    <property type="entry name" value="Por_Secre_tail"/>
    <property type="match status" value="1"/>
</dbReference>
<keyword evidence="5" id="KW-1185">Reference proteome</keyword>